<protein>
    <submittedName>
        <fullName evidence="1">Uncharacterized protein</fullName>
    </submittedName>
</protein>
<dbReference type="EMBL" id="MTKT01002384">
    <property type="protein sequence ID" value="OWM79907.1"/>
    <property type="molecule type" value="Genomic_DNA"/>
</dbReference>
<dbReference type="Proteomes" id="UP000197138">
    <property type="component" value="Unassembled WGS sequence"/>
</dbReference>
<reference evidence="1" key="1">
    <citation type="submission" date="2017-06" db="EMBL/GenBank/DDBJ databases">
        <title>The pomegranate genome and the genomics of punicalagin biosynthesis.</title>
        <authorList>
            <person name="Xu C."/>
        </authorList>
    </citation>
    <scope>NUCLEOTIDE SEQUENCE [LARGE SCALE GENOMIC DNA]</scope>
    <source>
        <tissue evidence="1">Fresh leaf</tissue>
    </source>
</reference>
<sequence>MEDMSHEATYFIPLSSFSIYKMSKLQYALHNTPQLGQEPLTKFINTELSGSAALICKKSSNPITTNNILEENDWKKVEIYISIVKNLPP</sequence>
<evidence type="ECO:0000313" key="1">
    <source>
        <dbReference type="EMBL" id="OWM79907.1"/>
    </source>
</evidence>
<organism evidence="1">
    <name type="scientific">Punica granatum</name>
    <name type="common">Pomegranate</name>
    <dbReference type="NCBI Taxonomy" id="22663"/>
    <lineage>
        <taxon>Eukaryota</taxon>
        <taxon>Viridiplantae</taxon>
        <taxon>Streptophyta</taxon>
        <taxon>Embryophyta</taxon>
        <taxon>Tracheophyta</taxon>
        <taxon>Spermatophyta</taxon>
        <taxon>Magnoliopsida</taxon>
        <taxon>eudicotyledons</taxon>
        <taxon>Gunneridae</taxon>
        <taxon>Pentapetalae</taxon>
        <taxon>rosids</taxon>
        <taxon>malvids</taxon>
        <taxon>Myrtales</taxon>
        <taxon>Lythraceae</taxon>
        <taxon>Punica</taxon>
    </lineage>
</organism>
<accession>A0A218X4I5</accession>
<name>A0A218X4I5_PUNGR</name>
<comment type="caution">
    <text evidence="1">The sequence shown here is derived from an EMBL/GenBank/DDBJ whole genome shotgun (WGS) entry which is preliminary data.</text>
</comment>
<dbReference type="AlphaFoldDB" id="A0A218X4I5"/>
<gene>
    <name evidence="1" type="ORF">CDL15_Pgr001550</name>
</gene>
<proteinExistence type="predicted"/>